<evidence type="ECO:0000313" key="3">
    <source>
        <dbReference type="EMBL" id="WVZ04414.1"/>
    </source>
</evidence>
<keyword evidence="2" id="KW-0472">Membrane</keyword>
<dbReference type="AlphaFoldDB" id="A0AAQ3RTX2"/>
<protein>
    <submittedName>
        <fullName evidence="3">Uncharacterized protein</fullName>
    </submittedName>
</protein>
<sequence>MVIVRVSNELGARNPKSASFSVVVVTVISFIISVIIAVVILSLRDVLSYIFTEGEEVAAAVSDLCPLLALSVILNGIQPVLSGITTSNSHLNHHIKFFKNLLNLCMHGLCKGVAVGCGWQTFVAYVNVGCYYGIGIPLGAVMGFYFKFNAKVYSISNSMLLFNLSHQNLPFYNSQCCKYAGNMVGNAWWHGSANNYFDVGHI</sequence>
<dbReference type="Proteomes" id="UP001374535">
    <property type="component" value="Chromosome 7"/>
</dbReference>
<dbReference type="InterPro" id="IPR002528">
    <property type="entry name" value="MATE_fam"/>
</dbReference>
<dbReference type="GO" id="GO:0016020">
    <property type="term" value="C:membrane"/>
    <property type="evidence" value="ECO:0007669"/>
    <property type="project" value="InterPro"/>
</dbReference>
<organism evidence="3 4">
    <name type="scientific">Vigna mungo</name>
    <name type="common">Black gram</name>
    <name type="synonym">Phaseolus mungo</name>
    <dbReference type="NCBI Taxonomy" id="3915"/>
    <lineage>
        <taxon>Eukaryota</taxon>
        <taxon>Viridiplantae</taxon>
        <taxon>Streptophyta</taxon>
        <taxon>Embryophyta</taxon>
        <taxon>Tracheophyta</taxon>
        <taxon>Spermatophyta</taxon>
        <taxon>Magnoliopsida</taxon>
        <taxon>eudicotyledons</taxon>
        <taxon>Gunneridae</taxon>
        <taxon>Pentapetalae</taxon>
        <taxon>rosids</taxon>
        <taxon>fabids</taxon>
        <taxon>Fabales</taxon>
        <taxon>Fabaceae</taxon>
        <taxon>Papilionoideae</taxon>
        <taxon>50 kb inversion clade</taxon>
        <taxon>NPAAA clade</taxon>
        <taxon>indigoferoid/millettioid clade</taxon>
        <taxon>Phaseoleae</taxon>
        <taxon>Vigna</taxon>
    </lineage>
</organism>
<proteinExistence type="inferred from homology"/>
<name>A0AAQ3RTX2_VIGMU</name>
<keyword evidence="4" id="KW-1185">Reference proteome</keyword>
<keyword evidence="2" id="KW-1133">Transmembrane helix</keyword>
<dbReference type="PANTHER" id="PTHR11206">
    <property type="entry name" value="MULTIDRUG RESISTANCE PROTEIN"/>
    <property type="match status" value="1"/>
</dbReference>
<dbReference type="Pfam" id="PF01554">
    <property type="entry name" value="MatE"/>
    <property type="match status" value="1"/>
</dbReference>
<feature type="transmembrane region" description="Helical" evidence="2">
    <location>
        <begin position="20"/>
        <end position="43"/>
    </location>
</feature>
<comment type="similarity">
    <text evidence="1">Belongs to the multi antimicrobial extrusion (MATE) (TC 2.A.66.1) family.</text>
</comment>
<accession>A0AAQ3RTX2</accession>
<keyword evidence="2" id="KW-0812">Transmembrane</keyword>
<dbReference type="GO" id="GO:0015297">
    <property type="term" value="F:antiporter activity"/>
    <property type="evidence" value="ECO:0007669"/>
    <property type="project" value="InterPro"/>
</dbReference>
<evidence type="ECO:0000256" key="2">
    <source>
        <dbReference type="SAM" id="Phobius"/>
    </source>
</evidence>
<evidence type="ECO:0000313" key="4">
    <source>
        <dbReference type="Proteomes" id="UP001374535"/>
    </source>
</evidence>
<dbReference type="EMBL" id="CP144694">
    <property type="protein sequence ID" value="WVZ04414.1"/>
    <property type="molecule type" value="Genomic_DNA"/>
</dbReference>
<reference evidence="3 4" key="1">
    <citation type="journal article" date="2023" name="Life. Sci Alliance">
        <title>Evolutionary insights into 3D genome organization and epigenetic landscape of Vigna mungo.</title>
        <authorList>
            <person name="Junaid A."/>
            <person name="Singh B."/>
            <person name="Bhatia S."/>
        </authorList>
    </citation>
    <scope>NUCLEOTIDE SEQUENCE [LARGE SCALE GENOMIC DNA]</scope>
    <source>
        <strain evidence="3">Urdbean</strain>
    </source>
</reference>
<evidence type="ECO:0000256" key="1">
    <source>
        <dbReference type="ARBA" id="ARBA00010199"/>
    </source>
</evidence>
<dbReference type="GO" id="GO:0042910">
    <property type="term" value="F:xenobiotic transmembrane transporter activity"/>
    <property type="evidence" value="ECO:0007669"/>
    <property type="project" value="InterPro"/>
</dbReference>
<gene>
    <name evidence="3" type="ORF">V8G54_025220</name>
</gene>